<evidence type="ECO:0008006" key="3">
    <source>
        <dbReference type="Google" id="ProtNLM"/>
    </source>
</evidence>
<keyword evidence="2" id="KW-1185">Reference proteome</keyword>
<dbReference type="Proteomes" id="UP000604473">
    <property type="component" value="Unassembled WGS sequence"/>
</dbReference>
<proteinExistence type="predicted"/>
<evidence type="ECO:0000313" key="1">
    <source>
        <dbReference type="EMBL" id="MBL3608344.1"/>
    </source>
</evidence>
<organism evidence="1 2">
    <name type="scientific">Rhodovulum sulfidophilum</name>
    <name type="common">Rhodobacter sulfidophilus</name>
    <dbReference type="NCBI Taxonomy" id="35806"/>
    <lineage>
        <taxon>Bacteria</taxon>
        <taxon>Pseudomonadati</taxon>
        <taxon>Pseudomonadota</taxon>
        <taxon>Alphaproteobacteria</taxon>
        <taxon>Rhodobacterales</taxon>
        <taxon>Paracoccaceae</taxon>
        <taxon>Rhodovulum</taxon>
    </lineage>
</organism>
<protein>
    <recommendedName>
        <fullName evidence="3">Methyl-accepting transducer domain-containing protein</fullName>
    </recommendedName>
</protein>
<evidence type="ECO:0000313" key="2">
    <source>
        <dbReference type="Proteomes" id="UP000604473"/>
    </source>
</evidence>
<reference evidence="1 2" key="1">
    <citation type="submission" date="2021-01" db="EMBL/GenBank/DDBJ databases">
        <title>Draft genomes of Rhodovulum sulfidophilum.</title>
        <authorList>
            <person name="Guzman M.S."/>
        </authorList>
    </citation>
    <scope>NUCLEOTIDE SEQUENCE [LARGE SCALE GENOMIC DNA]</scope>
    <source>
        <strain evidence="1 2">AB35</strain>
    </source>
</reference>
<dbReference type="EMBL" id="JAESJJ010000004">
    <property type="protein sequence ID" value="MBL3608344.1"/>
    <property type="molecule type" value="Genomic_DNA"/>
</dbReference>
<dbReference type="RefSeq" id="WP_202247963.1">
    <property type="nucleotide sequence ID" value="NZ_JAESJJ010000004.1"/>
</dbReference>
<dbReference type="Gene3D" id="1.10.287.950">
    <property type="entry name" value="Methyl-accepting chemotaxis protein"/>
    <property type="match status" value="1"/>
</dbReference>
<sequence length="597" mass="62723">MSAVPVQLRLVEPSAPPAAEPPVAETPVAETIAAETLAEIASGRFGAGIAGPRETIEQAFLAMGRGLMAGARLLSDISDAHRDMALEFEGEAFLSGVAQIGLLRDEVGRVLEGIASGDAEIARLDETTRQVRVPLEQMEASIRLLGLVAVNARIVAAGIGSDQNDLNAFTSEMAGIAAEALGTVRSIAEVHDRVCHGVAETRRSQAAFSRDHWRIMTEIRDRLDADLQSLEAQRAQAAEHAGKSAALAAGIGAEVGTAVAAVQAGDMTRQRLEHVEAILARLGAAVERDGAPRLAALLGPLAAEQLRATHEDFTEELAQFVAALEAMRVDADAVLRAGTERAGRTLAASGEALAALVRDLQSIGPLLEDDARNRESARRLAERAADAMQKMMSRIDVLERTEHDVRLLGLNMAIRCSGLGDRASGLRVIAKELGGIAAETSAAALRIRALLVGAQQTVADTRRRAAEGRGVEGDPAVAAGQLETVLDRLQAHGATLAEACPRTIALLDQTAGQAHRISASGEGWPGLVARLGLSRGAPAPEEVAAFGDLLADLRRLYTMQKERDLHDAILGLPRPADEGDEAPAGAADEGEIDGFLF</sequence>
<gene>
    <name evidence="1" type="ORF">JMM60_05925</name>
</gene>
<dbReference type="SUPFAM" id="SSF58104">
    <property type="entry name" value="Methyl-accepting chemotaxis protein (MCP) signaling domain"/>
    <property type="match status" value="1"/>
</dbReference>
<accession>A0ABS1RQJ7</accession>
<name>A0ABS1RQJ7_RHOSU</name>
<comment type="caution">
    <text evidence="1">The sequence shown here is derived from an EMBL/GenBank/DDBJ whole genome shotgun (WGS) entry which is preliminary data.</text>
</comment>